<dbReference type="FunFam" id="3.10.20.230:FF:000006">
    <property type="entry name" value="Oxygen-regulated protein 1"/>
    <property type="match status" value="1"/>
</dbReference>
<name>A0A8T0BGJ5_SILME</name>
<feature type="region of interest" description="Disordered" evidence="6">
    <location>
        <begin position="605"/>
        <end position="624"/>
    </location>
</feature>
<evidence type="ECO:0000313" key="9">
    <source>
        <dbReference type="Proteomes" id="UP000606274"/>
    </source>
</evidence>
<dbReference type="PANTHER" id="PTHR23005">
    <property type="entry name" value="RETINITIS PIGMENTOSA 1 PROTEIN"/>
    <property type="match status" value="1"/>
</dbReference>
<feature type="region of interest" description="Disordered" evidence="6">
    <location>
        <begin position="774"/>
        <end position="797"/>
    </location>
</feature>
<feature type="region of interest" description="Disordered" evidence="6">
    <location>
        <begin position="1633"/>
        <end position="1677"/>
    </location>
</feature>
<keyword evidence="5" id="KW-0966">Cell projection</keyword>
<evidence type="ECO:0000256" key="5">
    <source>
        <dbReference type="ARBA" id="ARBA00023273"/>
    </source>
</evidence>
<evidence type="ECO:0000256" key="2">
    <source>
        <dbReference type="ARBA" id="ARBA00004496"/>
    </source>
</evidence>
<feature type="compositionally biased region" description="Basic and acidic residues" evidence="6">
    <location>
        <begin position="1454"/>
        <end position="1471"/>
    </location>
</feature>
<feature type="compositionally biased region" description="Polar residues" evidence="6">
    <location>
        <begin position="1520"/>
        <end position="1535"/>
    </location>
</feature>
<organism evidence="8 9">
    <name type="scientific">Silurus meridionalis</name>
    <name type="common">Southern catfish</name>
    <name type="synonym">Silurus soldatovi meridionalis</name>
    <dbReference type="NCBI Taxonomy" id="175797"/>
    <lineage>
        <taxon>Eukaryota</taxon>
        <taxon>Metazoa</taxon>
        <taxon>Chordata</taxon>
        <taxon>Craniata</taxon>
        <taxon>Vertebrata</taxon>
        <taxon>Euteleostomi</taxon>
        <taxon>Actinopterygii</taxon>
        <taxon>Neopterygii</taxon>
        <taxon>Teleostei</taxon>
        <taxon>Ostariophysi</taxon>
        <taxon>Siluriformes</taxon>
        <taxon>Siluridae</taxon>
        <taxon>Silurus</taxon>
    </lineage>
</organism>
<dbReference type="InterPro" id="IPR003533">
    <property type="entry name" value="Doublecortin_dom"/>
</dbReference>
<evidence type="ECO:0000259" key="7">
    <source>
        <dbReference type="PROSITE" id="PS50309"/>
    </source>
</evidence>
<evidence type="ECO:0000256" key="3">
    <source>
        <dbReference type="ARBA" id="ARBA00022490"/>
    </source>
</evidence>
<feature type="compositionally biased region" description="Polar residues" evidence="6">
    <location>
        <begin position="1651"/>
        <end position="1671"/>
    </location>
</feature>
<feature type="region of interest" description="Disordered" evidence="6">
    <location>
        <begin position="119"/>
        <end position="155"/>
    </location>
</feature>
<sequence length="1765" mass="197607">MNEASALQKAALQEHPPGTGHTVVPSRQPYMSVPFASRHVCFYKSGDTQFSGLQVIINNRTFKTFEALLDSLSKRVPLPFGVRTITTPSGHTSVSSLDQLHHGHSYICSDKRTVKPIDLEQARRKPPPWYHARPVSNRRQREKQNSGPRNAKWNENAALLHTPKRLVVFRNGDPEVKHTLLLQKKTTQSFEALLDRIAEVMCFPVRRLHTPDGRRVDGLPALIMCSGILVAAGREPFRKRNYDVQKPFTPTWLPAKSVGRLHPVTKKNKSMTSTTKSLPFSPSSERFIVNQLHNSFAESAYYPTGSVEIETGHLQESVAGTDTVTCMDGDNNEYICMPSDDDIEKTFRVNQDGSMTIEMKVRLTIKEEETVHWTTTLSRQSVTSQMKSDLDLHSDLSAASTDQIGPDVSAIQRCPEEYNNVSSNKCVQTLYEEMMKGRAEESIKIKDPLQPLSEQKLFFGETESQDIVHRLDTPRVEQGNEQEHWLVRQFNERPVPKPRSTCLSQMQANMYKSAEILQIQDSGQERVLHIYEQQTCQNNFFANTEIYAHEINTCDAVLSASSTMIPSSSKELESESKPATAHDSLQSLDNFLSSMEHQPLCKRKNNPKIKNKPSNIHTPLTKDGKTFAPNVVSAANMSKKRKKIRVSVKKSHSSHIFSLANKRKESKIDIMKEIKKIKNAVFNQAEAIKGMTVQCRAKSVKKLTKDKRTNLPIGHKSVSSTLHKAFQMQSPTVEEQCSNDEYPAEENIYQGELSGNTSPNQKFLNVSTNKCTLKRQSSMQEEQATQDLKETSSLPAPHYSSSVLNKYVEHWLQTSEAETAPDQNQAPSSKSVQELEITCATPSARLASKKKYAKFPRNMPNLSKKGLVNSSQRSNILPRGSDQDSSLLSQMNTFSDTKLSESNTSMSMLLPMNLSLKNNHGQIASIEDTSSPNKSSVHKTLSQENVQLSRNISLNNTQLTSRAVLDNSVSTLSSKQEIIQLTQYVKKDENKEEPLYSAYGFANNHVKLTSLSRDPSSEKTLTSQHSIEQIPKNNTLSKASLFSTQGVEKTALSKNAAFQCKPKHLAMTKGSKCTIPQGLVGSCENDAHTFLSPLSSKEKQVFPAEKSYTVKMAVRPDMRHVLDELCHSIHSLREATKHKQRSCLEKSKSMPDFSSHLATTFGSSSRVLLAFLSVMTLRDGLENLNALLMLQSLKEMAAIEDAEQLVAKLNSLQKSASNQLLQSWKGFQNMSSTSILSNVTPECTREGSYNMLNSEEEAIQRLMEELGVPDRVREELAALHIQEKESISGNQVDGSGELYESLQEHSSCGTEKEVVTHEQERNSCPTGEKQQADCILDSNICENILEEKQQRPEKNDIRHKEKQETYARQEINMEEIKDRPVCEQRGVKQGRIISKDESVAEDYIMDTDAKYSQPLDSNKEMKEVKDLRNTSKMHYSQMYPKLDKSNDGLDCSEEEKSSLEEETSAEEHIKFFENQPESTDSGGNWSQETSSGEDDSSRLAIAKGFVRRTIERLYGRGNSSSVCADKMSSPSNLKATQRKGPGRTNVSSLASYHETCNEVTTDVSYFSATNTSDLMKSSTACVTLNEQVRSGDANLIDKGHWILAENQICESVSELQKACREEKNSNIIYMEQEQQSGQDDASGTLPKTKLKNSPRSSGSKFTYFNLPNASDSELEPEEKMEVKAAPETQRHKAISERKTFLPAFSPPVLQKADNKVHPLTEATTPAVVAQPMKRQHAQTGITKQSAEPDALEMVFVFCGQHCPIL</sequence>
<dbReference type="PROSITE" id="PS50309">
    <property type="entry name" value="DC"/>
    <property type="match status" value="2"/>
</dbReference>
<keyword evidence="3" id="KW-0963">Cytoplasm</keyword>
<protein>
    <recommendedName>
        <fullName evidence="7">Doublecortin domain-containing protein</fullName>
    </recommendedName>
</protein>
<accession>A0A8T0BGJ5</accession>
<dbReference type="SMART" id="SM00537">
    <property type="entry name" value="DCX"/>
    <property type="match status" value="2"/>
</dbReference>
<evidence type="ECO:0000256" key="4">
    <source>
        <dbReference type="ARBA" id="ARBA00022737"/>
    </source>
</evidence>
<keyword evidence="9" id="KW-1185">Reference proteome</keyword>
<dbReference type="InterPro" id="IPR036572">
    <property type="entry name" value="Doublecortin_dom_sf"/>
</dbReference>
<feature type="region of interest" description="Disordered" evidence="6">
    <location>
        <begin position="856"/>
        <end position="888"/>
    </location>
</feature>
<evidence type="ECO:0000256" key="6">
    <source>
        <dbReference type="SAM" id="MobiDB-lite"/>
    </source>
</evidence>
<gene>
    <name evidence="8" type="ORF">HF521_019462</name>
</gene>
<feature type="region of interest" description="Disordered" evidence="6">
    <location>
        <begin position="1430"/>
        <end position="1497"/>
    </location>
</feature>
<dbReference type="SUPFAM" id="SSF89837">
    <property type="entry name" value="Doublecortin (DC)"/>
    <property type="match status" value="2"/>
</dbReference>
<reference evidence="8" key="1">
    <citation type="submission" date="2020-08" db="EMBL/GenBank/DDBJ databases">
        <title>Chromosome-level assembly of Southern catfish (Silurus meridionalis) provides insights into visual adaptation to the nocturnal and benthic lifestyles.</title>
        <authorList>
            <person name="Zhang Y."/>
            <person name="Wang D."/>
            <person name="Peng Z."/>
        </authorList>
    </citation>
    <scope>NUCLEOTIDE SEQUENCE</scope>
    <source>
        <strain evidence="8">SWU-2019-XX</strain>
        <tissue evidence="8">Muscle</tissue>
    </source>
</reference>
<dbReference type="GO" id="GO:0060041">
    <property type="term" value="P:retina development in camera-type eye"/>
    <property type="evidence" value="ECO:0007669"/>
    <property type="project" value="TreeGrafter"/>
</dbReference>
<feature type="region of interest" description="Disordered" evidence="6">
    <location>
        <begin position="1520"/>
        <end position="1545"/>
    </location>
</feature>
<proteinExistence type="predicted"/>
<dbReference type="GO" id="GO:0043005">
    <property type="term" value="C:neuron projection"/>
    <property type="evidence" value="ECO:0007669"/>
    <property type="project" value="UniProtKB-ARBA"/>
</dbReference>
<feature type="domain" description="Doublecortin" evidence="7">
    <location>
        <begin position="38"/>
        <end position="120"/>
    </location>
</feature>
<evidence type="ECO:0000256" key="1">
    <source>
        <dbReference type="ARBA" id="ARBA00004316"/>
    </source>
</evidence>
<dbReference type="PANTHER" id="PTHR23005:SF4">
    <property type="entry name" value="OXYGEN-REGULATED PROTEIN 1"/>
    <property type="match status" value="1"/>
</dbReference>
<dbReference type="Proteomes" id="UP000606274">
    <property type="component" value="Unassembled WGS sequence"/>
</dbReference>
<dbReference type="EMBL" id="JABFDY010000006">
    <property type="protein sequence ID" value="KAF7706208.1"/>
    <property type="molecule type" value="Genomic_DNA"/>
</dbReference>
<comment type="caution">
    <text evidence="8">The sequence shown here is derived from an EMBL/GenBank/DDBJ whole genome shotgun (WGS) entry which is preliminary data.</text>
</comment>
<feature type="region of interest" description="Disordered" evidence="6">
    <location>
        <begin position="1"/>
        <end position="25"/>
    </location>
</feature>
<dbReference type="Pfam" id="PF03607">
    <property type="entry name" value="DCX"/>
    <property type="match status" value="2"/>
</dbReference>
<feature type="domain" description="Doublecortin" evidence="7">
    <location>
        <begin position="164"/>
        <end position="243"/>
    </location>
</feature>
<dbReference type="GO" id="GO:0005930">
    <property type="term" value="C:axoneme"/>
    <property type="evidence" value="ECO:0007669"/>
    <property type="project" value="TreeGrafter"/>
</dbReference>
<dbReference type="GO" id="GO:0035556">
    <property type="term" value="P:intracellular signal transduction"/>
    <property type="evidence" value="ECO:0007669"/>
    <property type="project" value="InterPro"/>
</dbReference>
<dbReference type="Gene3D" id="3.10.20.230">
    <property type="entry name" value="Doublecortin domain"/>
    <property type="match status" value="2"/>
</dbReference>
<comment type="subcellular location">
    <subcellularLocation>
        <location evidence="1">Cell projection</location>
    </subcellularLocation>
    <subcellularLocation>
        <location evidence="2">Cytoplasm</location>
    </subcellularLocation>
</comment>
<feature type="compositionally biased region" description="Polar residues" evidence="6">
    <location>
        <begin position="1475"/>
        <end position="1490"/>
    </location>
</feature>
<dbReference type="GO" id="GO:0035082">
    <property type="term" value="P:axoneme assembly"/>
    <property type="evidence" value="ECO:0007669"/>
    <property type="project" value="TreeGrafter"/>
</dbReference>
<dbReference type="GO" id="GO:0042461">
    <property type="term" value="P:photoreceptor cell development"/>
    <property type="evidence" value="ECO:0007669"/>
    <property type="project" value="TreeGrafter"/>
</dbReference>
<keyword evidence="4" id="KW-0677">Repeat</keyword>
<evidence type="ECO:0000313" key="8">
    <source>
        <dbReference type="EMBL" id="KAF7706208.1"/>
    </source>
</evidence>